<organism evidence="8 9">
    <name type="scientific">Rhizocola hellebori</name>
    <dbReference type="NCBI Taxonomy" id="1392758"/>
    <lineage>
        <taxon>Bacteria</taxon>
        <taxon>Bacillati</taxon>
        <taxon>Actinomycetota</taxon>
        <taxon>Actinomycetes</taxon>
        <taxon>Micromonosporales</taxon>
        <taxon>Micromonosporaceae</taxon>
        <taxon>Rhizocola</taxon>
    </lineage>
</organism>
<dbReference type="EMBL" id="BONY01000025">
    <property type="protein sequence ID" value="GIH06233.1"/>
    <property type="molecule type" value="Genomic_DNA"/>
</dbReference>
<dbReference type="InterPro" id="IPR009100">
    <property type="entry name" value="AcylCoA_DH/oxidase_NM_dom_sf"/>
</dbReference>
<dbReference type="PANTHER" id="PTHR43884">
    <property type="entry name" value="ACYL-COA DEHYDROGENASE"/>
    <property type="match status" value="1"/>
</dbReference>
<dbReference type="AlphaFoldDB" id="A0A8J3QAN4"/>
<keyword evidence="5" id="KW-0560">Oxidoreductase</keyword>
<name>A0A8J3QAN4_9ACTN</name>
<dbReference type="Proteomes" id="UP000612899">
    <property type="component" value="Unassembled WGS sequence"/>
</dbReference>
<protein>
    <submittedName>
        <fullName evidence="8">Putative acyl-CoA dehydrogenase FadE</fullName>
    </submittedName>
</protein>
<reference evidence="8" key="1">
    <citation type="submission" date="2021-01" db="EMBL/GenBank/DDBJ databases">
        <title>Whole genome shotgun sequence of Rhizocola hellebori NBRC 109834.</title>
        <authorList>
            <person name="Komaki H."/>
            <person name="Tamura T."/>
        </authorList>
    </citation>
    <scope>NUCLEOTIDE SEQUENCE</scope>
    <source>
        <strain evidence="8">NBRC 109834</strain>
    </source>
</reference>
<evidence type="ECO:0000256" key="2">
    <source>
        <dbReference type="ARBA" id="ARBA00009347"/>
    </source>
</evidence>
<dbReference type="Pfam" id="PF00441">
    <property type="entry name" value="Acyl-CoA_dh_1"/>
    <property type="match status" value="1"/>
</dbReference>
<dbReference type="InterPro" id="IPR009075">
    <property type="entry name" value="AcylCo_DH/oxidase_C"/>
</dbReference>
<gene>
    <name evidence="8" type="ORF">Rhe02_43000</name>
</gene>
<comment type="cofactor">
    <cofactor evidence="1">
        <name>FAD</name>
        <dbReference type="ChEBI" id="CHEBI:57692"/>
    </cofactor>
</comment>
<evidence type="ECO:0000256" key="3">
    <source>
        <dbReference type="ARBA" id="ARBA00022630"/>
    </source>
</evidence>
<comment type="caution">
    <text evidence="8">The sequence shown here is derived from an EMBL/GenBank/DDBJ whole genome shotgun (WGS) entry which is preliminary data.</text>
</comment>
<dbReference type="GO" id="GO:0050660">
    <property type="term" value="F:flavin adenine dinucleotide binding"/>
    <property type="evidence" value="ECO:0007669"/>
    <property type="project" value="InterPro"/>
</dbReference>
<evidence type="ECO:0000313" key="9">
    <source>
        <dbReference type="Proteomes" id="UP000612899"/>
    </source>
</evidence>
<dbReference type="SUPFAM" id="SSF56645">
    <property type="entry name" value="Acyl-CoA dehydrogenase NM domain-like"/>
    <property type="match status" value="1"/>
</dbReference>
<evidence type="ECO:0000256" key="4">
    <source>
        <dbReference type="ARBA" id="ARBA00022827"/>
    </source>
</evidence>
<dbReference type="SUPFAM" id="SSF47203">
    <property type="entry name" value="Acyl-CoA dehydrogenase C-terminal domain-like"/>
    <property type="match status" value="1"/>
</dbReference>
<keyword evidence="9" id="KW-1185">Reference proteome</keyword>
<feature type="domain" description="Acyl-CoA dehydrogenase/oxidase C-terminal" evidence="6">
    <location>
        <begin position="130"/>
        <end position="262"/>
    </location>
</feature>
<feature type="domain" description="Acyl-CoA dehydrogenase/oxidase N-terminal" evidence="7">
    <location>
        <begin position="5"/>
        <end position="82"/>
    </location>
</feature>
<dbReference type="GO" id="GO:0003995">
    <property type="term" value="F:acyl-CoA dehydrogenase activity"/>
    <property type="evidence" value="ECO:0007669"/>
    <property type="project" value="TreeGrafter"/>
</dbReference>
<evidence type="ECO:0000256" key="5">
    <source>
        <dbReference type="ARBA" id="ARBA00023002"/>
    </source>
</evidence>
<comment type="similarity">
    <text evidence="2">Belongs to the acyl-CoA dehydrogenase family.</text>
</comment>
<dbReference type="Gene3D" id="1.10.540.10">
    <property type="entry name" value="Acyl-CoA dehydrogenase/oxidase, N-terminal domain"/>
    <property type="match status" value="1"/>
</dbReference>
<evidence type="ECO:0000256" key="1">
    <source>
        <dbReference type="ARBA" id="ARBA00001974"/>
    </source>
</evidence>
<dbReference type="PANTHER" id="PTHR43884:SF20">
    <property type="entry name" value="ACYL-COA DEHYDROGENASE FADE28"/>
    <property type="match status" value="1"/>
</dbReference>
<dbReference type="InterPro" id="IPR037069">
    <property type="entry name" value="AcylCoA_DH/ox_N_sf"/>
</dbReference>
<dbReference type="Pfam" id="PF02771">
    <property type="entry name" value="Acyl-CoA_dh_N"/>
    <property type="match status" value="1"/>
</dbReference>
<keyword evidence="3" id="KW-0285">Flavoprotein</keyword>
<dbReference type="InterPro" id="IPR013786">
    <property type="entry name" value="AcylCoA_DH/ox_N"/>
</dbReference>
<evidence type="ECO:0000313" key="8">
    <source>
        <dbReference type="EMBL" id="GIH06233.1"/>
    </source>
</evidence>
<dbReference type="Gene3D" id="1.20.140.10">
    <property type="entry name" value="Butyryl-CoA Dehydrogenase, subunit A, domain 3"/>
    <property type="match status" value="1"/>
</dbReference>
<evidence type="ECO:0000259" key="6">
    <source>
        <dbReference type="Pfam" id="PF00441"/>
    </source>
</evidence>
<accession>A0A8J3QAN4</accession>
<evidence type="ECO:0000259" key="7">
    <source>
        <dbReference type="Pfam" id="PF02771"/>
    </source>
</evidence>
<keyword evidence="4" id="KW-0274">FAD</keyword>
<proteinExistence type="inferred from homology"/>
<dbReference type="InterPro" id="IPR036250">
    <property type="entry name" value="AcylCo_DH-like_C"/>
</dbReference>
<sequence>MARAWGRGEHPSGLALWRQLAKLGVTALAIPESHDGLGATAMDLVVAFEELGHHAVPGPLVESIAVAPLLAPPQWLPRLASGEVIATVAPWYLDADIADLVLGGTPGALAACVDRTRRLFPAAGDLTEPAFNAGVLACAAQLSGLGRALLEMSVSYAKSRVQFGQPIGQLQAIKHRLAEVLIALDFARPLLYAAAFSGTARDISAAKVACGDAAYLAARTALQVHGAIGYTEEFDLSIWFSKVRALVSVWGTPAEHRARVMAAL</sequence>